<dbReference type="Proteomes" id="UP000184108">
    <property type="component" value="Unassembled WGS sequence"/>
</dbReference>
<organism evidence="1 2">
    <name type="scientific">Chryseobacterium vrystaatense</name>
    <dbReference type="NCBI Taxonomy" id="307480"/>
    <lineage>
        <taxon>Bacteria</taxon>
        <taxon>Pseudomonadati</taxon>
        <taxon>Bacteroidota</taxon>
        <taxon>Flavobacteriia</taxon>
        <taxon>Flavobacteriales</taxon>
        <taxon>Weeksellaceae</taxon>
        <taxon>Chryseobacterium group</taxon>
        <taxon>Chryseobacterium</taxon>
    </lineage>
</organism>
<dbReference type="RefSeq" id="WP_073173799.1">
    <property type="nucleotide sequence ID" value="NZ_FQVE01000003.1"/>
</dbReference>
<reference evidence="2" key="1">
    <citation type="submission" date="2016-11" db="EMBL/GenBank/DDBJ databases">
        <authorList>
            <person name="Varghese N."/>
            <person name="Submissions S."/>
        </authorList>
    </citation>
    <scope>NUCLEOTIDE SEQUENCE [LARGE SCALE GENOMIC DNA]</scope>
    <source>
        <strain evidence="2">YR203</strain>
    </source>
</reference>
<dbReference type="NCBIfam" id="TIGR03696">
    <property type="entry name" value="Rhs_assc_core"/>
    <property type="match status" value="1"/>
</dbReference>
<dbReference type="AlphaFoldDB" id="A0A1M5CXZ2"/>
<dbReference type="InterPro" id="IPR022385">
    <property type="entry name" value="Rhs_assc_core"/>
</dbReference>
<accession>A0A1M5CXZ2</accession>
<proteinExistence type="predicted"/>
<sequence length="320" mass="34613">MEIIDTNNYYPFGLNHIGQGKSLLGGYLSYKYNGKELQETGMYDYGARMYMADIGRWGVIDPLAETSRRWSPYTYAFNNPMRFIDPDGRMPLPPDDYLDTNGRYLGSDGAKTTNTRVIYKRDWNSITSEKGGSLSADATAALQKSSSIVTVNTTQVSSDINSANNETIAGQTKERQLYLGLDVKGGDIPTAQVTSVRGADGIDGEATFSSGKIEDKSGNVIKQTVDNSKMILLGGAHTHNTVTAPGMINDIGTSTKDVNSAKSLNTTIYSIDSWTGTQKGGNAIHRATGSGVQTNNVGTTTGFNMGHDALRNFIDKQKKP</sequence>
<evidence type="ECO:0000313" key="2">
    <source>
        <dbReference type="Proteomes" id="UP000184108"/>
    </source>
</evidence>
<evidence type="ECO:0000313" key="1">
    <source>
        <dbReference type="EMBL" id="SHF59566.1"/>
    </source>
</evidence>
<dbReference type="Gene3D" id="2.180.10.10">
    <property type="entry name" value="RHS repeat-associated core"/>
    <property type="match status" value="1"/>
</dbReference>
<dbReference type="PANTHER" id="PTHR32305">
    <property type="match status" value="1"/>
</dbReference>
<dbReference type="InterPro" id="IPR050708">
    <property type="entry name" value="T6SS_VgrG/RHS"/>
</dbReference>
<name>A0A1M5CXZ2_9FLAO</name>
<protein>
    <submittedName>
        <fullName evidence="1">RHS repeat-associated core domain-containing protein</fullName>
    </submittedName>
</protein>
<dbReference type="EMBL" id="FQVE01000003">
    <property type="protein sequence ID" value="SHF59566.1"/>
    <property type="molecule type" value="Genomic_DNA"/>
</dbReference>
<gene>
    <name evidence="1" type="ORF">SAMN02787073_2415</name>
</gene>
<dbReference type="PANTHER" id="PTHR32305:SF15">
    <property type="entry name" value="PROTEIN RHSA-RELATED"/>
    <property type="match status" value="1"/>
</dbReference>